<proteinExistence type="predicted"/>
<evidence type="ECO:0000313" key="2">
    <source>
        <dbReference type="Proteomes" id="UP000003835"/>
    </source>
</evidence>
<dbReference type="Pfam" id="PF09559">
    <property type="entry name" value="Cas6"/>
    <property type="match status" value="1"/>
</dbReference>
<dbReference type="Proteomes" id="UP000003835">
    <property type="component" value="Unassembled WGS sequence"/>
</dbReference>
<dbReference type="RefSeq" id="WP_006102236.1">
    <property type="nucleotide sequence ID" value="NZ_DS989853.1"/>
</dbReference>
<organism evidence="1 2">
    <name type="scientific">Coleofasciculus chthonoplastes PCC 7420</name>
    <dbReference type="NCBI Taxonomy" id="118168"/>
    <lineage>
        <taxon>Bacteria</taxon>
        <taxon>Bacillati</taxon>
        <taxon>Cyanobacteriota</taxon>
        <taxon>Cyanophyceae</taxon>
        <taxon>Coleofasciculales</taxon>
        <taxon>Coleofasciculaceae</taxon>
        <taxon>Coleofasciculus</taxon>
    </lineage>
</organism>
<sequence>MNSTIVERQTGASPIELFVNLSFSIQGQMLPADHGFGLFSALSKRCTAIHQQNEIQILTIPGIPDRQGKIALTDRSRLLIRLPITKIPLVYAIAGKRVQIGNHPIQIGIPRIEPLNAKSRVRSRIVTIKGYTEPESFLQAAQRQLNRLGVSGELRIPLNRDQTPKRKAIKIQQDTVVGFTTEVSHLSEEDSLTLQRWGLGGRRHMGCGVFL</sequence>
<dbReference type="InterPro" id="IPR014174">
    <property type="entry name" value="CRISPR-assoc_prot_Cas6/Cmx6"/>
</dbReference>
<dbReference type="AlphaFoldDB" id="B4VUE7"/>
<dbReference type="OrthoDB" id="9779370at2"/>
<dbReference type="HOGENOM" id="CLU_096068_0_0_3"/>
<dbReference type="eggNOG" id="ENOG502Z8Q5">
    <property type="taxonomic scope" value="Bacteria"/>
</dbReference>
<dbReference type="EMBL" id="DS989853">
    <property type="protein sequence ID" value="EDX74390.1"/>
    <property type="molecule type" value="Genomic_DNA"/>
</dbReference>
<dbReference type="NCBIfam" id="TIGR02807">
    <property type="entry name" value="cas6_cmx6"/>
    <property type="match status" value="1"/>
</dbReference>
<dbReference type="STRING" id="118168.MC7420_3914"/>
<evidence type="ECO:0000313" key="1">
    <source>
        <dbReference type="EMBL" id="EDX74390.1"/>
    </source>
</evidence>
<accession>B4VUE7</accession>
<protein>
    <submittedName>
        <fullName evidence="1">CRISPR-associated protein, Cas6-related</fullName>
    </submittedName>
</protein>
<reference evidence="1" key="1">
    <citation type="submission" date="2008-07" db="EMBL/GenBank/DDBJ databases">
        <authorList>
            <person name="Tandeau de Marsac N."/>
            <person name="Ferriera S."/>
            <person name="Johnson J."/>
            <person name="Kravitz S."/>
            <person name="Beeson K."/>
            <person name="Sutton G."/>
            <person name="Rogers Y.-H."/>
            <person name="Friedman R."/>
            <person name="Frazier M."/>
            <person name="Venter J.C."/>
        </authorList>
    </citation>
    <scope>NUCLEOTIDE SEQUENCE [LARGE SCALE GENOMIC DNA]</scope>
    <source>
        <strain evidence="1">PCC 7420</strain>
    </source>
</reference>
<gene>
    <name evidence="1" type="ORF">MC7420_3914</name>
</gene>
<keyword evidence="2" id="KW-1185">Reference proteome</keyword>
<name>B4VUE7_9CYAN</name>